<keyword evidence="5" id="KW-1185">Reference proteome</keyword>
<dbReference type="InterPro" id="IPR022171">
    <property type="entry name" value="PPE_C"/>
</dbReference>
<gene>
    <name evidence="4" type="ORF">PT015_10845</name>
</gene>
<comment type="similarity">
    <text evidence="1">Belongs to the mycobacterial PPE family.</text>
</comment>
<accession>A0ABY8W617</accession>
<feature type="domain" description="PPE" evidence="2">
    <location>
        <begin position="3"/>
        <end position="163"/>
    </location>
</feature>
<dbReference type="SUPFAM" id="SSF140459">
    <property type="entry name" value="PE/PPE dimer-like"/>
    <property type="match status" value="1"/>
</dbReference>
<dbReference type="PANTHER" id="PTHR46766">
    <property type="entry name" value="GLUTAMINE-RICH PROTEIN 2"/>
    <property type="match status" value="1"/>
</dbReference>
<reference evidence="4 5" key="1">
    <citation type="journal article" date="2023" name="Microbiol. Resour. Announc.">
        <title>Complete Genome Sequence of Mycobacterium wuenschmanii, a novel Nontuberculous Mycobacterium Isolated from a captive population of Amazon Milk Frogs.</title>
        <authorList>
            <person name="Hicks J."/>
            <person name="Zeineldin M."/>
            <person name="Ward H."/>
            <person name="Wuenschmann A."/>
            <person name="Camp P."/>
            <person name="Farrell D."/>
            <person name="Lehman K."/>
            <person name="Thacker T."/>
            <person name="Cuthbert E."/>
        </authorList>
    </citation>
    <scope>NUCLEOTIDE SEQUENCE [LARGE SCALE GENOMIC DNA]</scope>
    <source>
        <strain evidence="4 5">Wuenschmanii</strain>
    </source>
</reference>
<evidence type="ECO:0000256" key="1">
    <source>
        <dbReference type="ARBA" id="ARBA00010652"/>
    </source>
</evidence>
<evidence type="ECO:0000313" key="5">
    <source>
        <dbReference type="Proteomes" id="UP001236585"/>
    </source>
</evidence>
<feature type="domain" description="PPE family C-terminal" evidence="3">
    <location>
        <begin position="324"/>
        <end position="402"/>
    </location>
</feature>
<dbReference type="Pfam" id="PF00823">
    <property type="entry name" value="PPE"/>
    <property type="match status" value="1"/>
</dbReference>
<dbReference type="PANTHER" id="PTHR46766:SF1">
    <property type="entry name" value="GLUTAMINE-RICH PROTEIN 2"/>
    <property type="match status" value="1"/>
</dbReference>
<evidence type="ECO:0000259" key="3">
    <source>
        <dbReference type="Pfam" id="PF12484"/>
    </source>
</evidence>
<evidence type="ECO:0000259" key="2">
    <source>
        <dbReference type="Pfam" id="PF00823"/>
    </source>
</evidence>
<dbReference type="EMBL" id="CP126981">
    <property type="protein sequence ID" value="WIM89873.1"/>
    <property type="molecule type" value="Genomic_DNA"/>
</dbReference>
<dbReference type="Proteomes" id="UP001236585">
    <property type="component" value="Chromosome"/>
</dbReference>
<dbReference type="Pfam" id="PF12484">
    <property type="entry name" value="PPE-SVP"/>
    <property type="match status" value="1"/>
</dbReference>
<dbReference type="RefSeq" id="WP_285190619.1">
    <property type="nucleotide sequence ID" value="NZ_CP126981.1"/>
</dbReference>
<proteinExistence type="inferred from homology"/>
<evidence type="ECO:0000313" key="4">
    <source>
        <dbReference type="EMBL" id="WIM89873.1"/>
    </source>
</evidence>
<organism evidence="4 5">
    <name type="scientific">Candidatus Mycobacterium wuenschmannii</name>
    <dbReference type="NCBI Taxonomy" id="3027808"/>
    <lineage>
        <taxon>Bacteria</taxon>
        <taxon>Bacillati</taxon>
        <taxon>Actinomycetota</taxon>
        <taxon>Actinomycetes</taxon>
        <taxon>Mycobacteriales</taxon>
        <taxon>Mycobacteriaceae</taxon>
        <taxon>Mycobacterium</taxon>
    </lineage>
</organism>
<name>A0ABY8W617_9MYCO</name>
<dbReference type="InterPro" id="IPR038332">
    <property type="entry name" value="PPE_sf"/>
</dbReference>
<dbReference type="InterPro" id="IPR000030">
    <property type="entry name" value="PPE_dom"/>
</dbReference>
<protein>
    <submittedName>
        <fullName evidence="4">PPE family protein</fullName>
    </submittedName>
</protein>
<dbReference type="Gene3D" id="1.20.1260.20">
    <property type="entry name" value="PPE superfamily"/>
    <property type="match status" value="1"/>
</dbReference>
<sequence length="407" mass="40391">MSFSLIPPEINSALMYSGAGSGPLLEAATAWDELAADLEATATQYQTAVTNLTTGPWLGPSSAHMASAAEPYIAWMQGTAATAAQTGAQAKAAAAAYQTAYTSMVPPPVIEANRAMLTTLVSNNFLGQNTGAIAQNEAEYLEMWIQDALGMDTYSQASTASSTLPEHVAAPLVTSGSDATAAAAAAAPADVASNGLESIIVGAIQGIGNLFGGTSVAPLTSLTGLSTYLPALGTALAANPSAALLPVQATYYMGMLGSTPARMFMSGGGSGSGAGISSDTLVGMKDSLLDNVGKLIDSKAGTVMEGVSGQLGKWGAGIQAGIQAQMSNAMHAGGLSVPHSWHTGAGAGMDRAAPLLPGNSVASPSMSTGLPSSPFSQGLMGALAGRGMSAMGSRVAAKVMPRSPAGG</sequence>